<dbReference type="AlphaFoldDB" id="A0A3P7R3D8"/>
<dbReference type="OrthoDB" id="5863755at2759"/>
<accession>A0A3P7R3D8</accession>
<protein>
    <submittedName>
        <fullName evidence="1">Uncharacterized protein</fullName>
    </submittedName>
</protein>
<organism evidence="1 2">
    <name type="scientific">Cylicostephanus goldi</name>
    <name type="common">Nematode worm</name>
    <dbReference type="NCBI Taxonomy" id="71465"/>
    <lineage>
        <taxon>Eukaryota</taxon>
        <taxon>Metazoa</taxon>
        <taxon>Ecdysozoa</taxon>
        <taxon>Nematoda</taxon>
        <taxon>Chromadorea</taxon>
        <taxon>Rhabditida</taxon>
        <taxon>Rhabditina</taxon>
        <taxon>Rhabditomorpha</taxon>
        <taxon>Strongyloidea</taxon>
        <taxon>Strongylidae</taxon>
        <taxon>Cylicostephanus</taxon>
    </lineage>
</organism>
<name>A0A3P7R3D8_CYLGO</name>
<reference evidence="1 2" key="1">
    <citation type="submission" date="2018-11" db="EMBL/GenBank/DDBJ databases">
        <authorList>
            <consortium name="Pathogen Informatics"/>
        </authorList>
    </citation>
    <scope>NUCLEOTIDE SEQUENCE [LARGE SCALE GENOMIC DNA]</scope>
</reference>
<keyword evidence="2" id="KW-1185">Reference proteome</keyword>
<gene>
    <name evidence="1" type="ORF">CGOC_LOCUS13017</name>
</gene>
<evidence type="ECO:0000313" key="2">
    <source>
        <dbReference type="Proteomes" id="UP000271889"/>
    </source>
</evidence>
<evidence type="ECO:0000313" key="1">
    <source>
        <dbReference type="EMBL" id="VDN35749.1"/>
    </source>
</evidence>
<proteinExistence type="predicted"/>
<dbReference type="Proteomes" id="UP000271889">
    <property type="component" value="Unassembled WGS sequence"/>
</dbReference>
<sequence>MRKHFRVFHKCIRSKDVREAFYALQTISLLIPSSEDDPVKDEENHAYRLRVTDSLFADIENLLIRILLTDHEERLSDGTLVSDYWYRCTRSCIKAVFAIAADVDFVITRLLAKSIFYAKRTTEAYIAHVNLEEAGKLPQNVSQDLIKKRKYVFERIFLI</sequence>
<dbReference type="EMBL" id="UYRV01127624">
    <property type="protein sequence ID" value="VDN35749.1"/>
    <property type="molecule type" value="Genomic_DNA"/>
</dbReference>